<dbReference type="InterPro" id="IPR028364">
    <property type="entry name" value="Ribosomal_uL1/biogenesis"/>
</dbReference>
<name>A0A3N0I1Q2_9FIRM</name>
<evidence type="ECO:0000256" key="4">
    <source>
        <dbReference type="ARBA" id="ARBA00022845"/>
    </source>
</evidence>
<comment type="caution">
    <text evidence="11">The sequence shown here is derived from an EMBL/GenBank/DDBJ whole genome shotgun (WGS) entry which is preliminary data.</text>
</comment>
<dbReference type="Gene3D" id="3.30.190.20">
    <property type="match status" value="1"/>
</dbReference>
<evidence type="ECO:0000256" key="6">
    <source>
        <dbReference type="ARBA" id="ARBA00022980"/>
    </source>
</evidence>
<evidence type="ECO:0000256" key="10">
    <source>
        <dbReference type="RuleBase" id="RU000659"/>
    </source>
</evidence>
<evidence type="ECO:0000256" key="7">
    <source>
        <dbReference type="ARBA" id="ARBA00023274"/>
    </source>
</evidence>
<dbReference type="Pfam" id="PF00687">
    <property type="entry name" value="Ribosomal_L1"/>
    <property type="match status" value="1"/>
</dbReference>
<comment type="similarity">
    <text evidence="1 9 10">Belongs to the universal ribosomal protein uL1 family.</text>
</comment>
<dbReference type="OrthoDB" id="9803740at2"/>
<evidence type="ECO:0000256" key="1">
    <source>
        <dbReference type="ARBA" id="ARBA00010531"/>
    </source>
</evidence>
<evidence type="ECO:0000313" key="12">
    <source>
        <dbReference type="Proteomes" id="UP000276568"/>
    </source>
</evidence>
<accession>A0A3N0I1Q2</accession>
<dbReference type="GO" id="GO:0003735">
    <property type="term" value="F:structural constituent of ribosome"/>
    <property type="evidence" value="ECO:0007669"/>
    <property type="project" value="InterPro"/>
</dbReference>
<dbReference type="SUPFAM" id="SSF56808">
    <property type="entry name" value="Ribosomal protein L1"/>
    <property type="match status" value="1"/>
</dbReference>
<keyword evidence="5 9" id="KW-0694">RNA-binding</keyword>
<dbReference type="PANTHER" id="PTHR36427">
    <property type="entry name" value="54S RIBOSOMAL PROTEIN L1, MITOCHONDRIAL"/>
    <property type="match status" value="1"/>
</dbReference>
<dbReference type="GO" id="GO:0000049">
    <property type="term" value="F:tRNA binding"/>
    <property type="evidence" value="ECO:0007669"/>
    <property type="project" value="UniProtKB-KW"/>
</dbReference>
<organism evidence="11 12">
    <name type="scientific">Absicoccus porci</name>
    <dbReference type="NCBI Taxonomy" id="2486576"/>
    <lineage>
        <taxon>Bacteria</taxon>
        <taxon>Bacillati</taxon>
        <taxon>Bacillota</taxon>
        <taxon>Erysipelotrichia</taxon>
        <taxon>Erysipelotrichales</taxon>
        <taxon>Erysipelotrichaceae</taxon>
        <taxon>Absicoccus</taxon>
    </lineage>
</organism>
<comment type="function">
    <text evidence="9">Binds directly to 23S rRNA. The L1 stalk is quite mobile in the ribosome, and is involved in E site tRNA release.</text>
</comment>
<dbReference type="EMBL" id="RJQC01000002">
    <property type="protein sequence ID" value="RNM30272.1"/>
    <property type="molecule type" value="Genomic_DNA"/>
</dbReference>
<dbReference type="RefSeq" id="WP_128520197.1">
    <property type="nucleotide sequence ID" value="NZ_CAUWBR010000025.1"/>
</dbReference>
<dbReference type="NCBIfam" id="TIGR01169">
    <property type="entry name" value="rplA_bact"/>
    <property type="match status" value="1"/>
</dbReference>
<evidence type="ECO:0000256" key="8">
    <source>
        <dbReference type="ARBA" id="ARBA00035241"/>
    </source>
</evidence>
<evidence type="ECO:0000313" key="11">
    <source>
        <dbReference type="EMBL" id="RNM30272.1"/>
    </source>
</evidence>
<comment type="subunit">
    <text evidence="9">Part of the 50S ribosomal subunit.</text>
</comment>
<evidence type="ECO:0000256" key="9">
    <source>
        <dbReference type="HAMAP-Rule" id="MF_01318"/>
    </source>
</evidence>
<dbReference type="GO" id="GO:0006412">
    <property type="term" value="P:translation"/>
    <property type="evidence" value="ECO:0007669"/>
    <property type="project" value="UniProtKB-UniRule"/>
</dbReference>
<dbReference type="PROSITE" id="PS01199">
    <property type="entry name" value="RIBOSOMAL_L1"/>
    <property type="match status" value="1"/>
</dbReference>
<dbReference type="GO" id="GO:0019843">
    <property type="term" value="F:rRNA binding"/>
    <property type="evidence" value="ECO:0007669"/>
    <property type="project" value="UniProtKB-UniRule"/>
</dbReference>
<reference evidence="11 12" key="1">
    <citation type="submission" date="2018-11" db="EMBL/GenBank/DDBJ databases">
        <title>Clostridium sp. nov., a member of the family Erysipelotrichaceae isolated from pig faeces.</title>
        <authorList>
            <person name="Chang Y.-H."/>
        </authorList>
    </citation>
    <scope>NUCLEOTIDE SEQUENCE [LARGE SCALE GENOMIC DNA]</scope>
    <source>
        <strain evidence="11 12">YH-panp20</strain>
    </source>
</reference>
<keyword evidence="2 9" id="KW-0678">Repressor</keyword>
<dbReference type="InterPro" id="IPR016095">
    <property type="entry name" value="Ribosomal_uL1_3-a/b-sand"/>
</dbReference>
<proteinExistence type="inferred from homology"/>
<dbReference type="HAMAP" id="MF_01318_B">
    <property type="entry name" value="Ribosomal_uL1_B"/>
    <property type="match status" value="1"/>
</dbReference>
<dbReference type="AlphaFoldDB" id="A0A3N0I1Q2"/>
<keyword evidence="3 9" id="KW-0699">rRNA-binding</keyword>
<keyword evidence="12" id="KW-1185">Reference proteome</keyword>
<keyword evidence="9" id="KW-0820">tRNA-binding</keyword>
<sequence length="227" mass="24634">MAKRSKRYQEAAKLVDSSKKYTIDEAVALLKKTASSKMDESVEVCFNLNVDPRHADQLIRGALVLPNGTGKTQKVAVVAEGDKAKEAQDAGADFVGGQELIDQISGGWFDFDVLVATPNLMGKLGRLGRVLGPKGLMPNPKSGTVTMDVANAVDEIKKGKVTYRVDRDGNLNIMIGKVSFEEAQIVENFNAIYTRIVKARPSTVKGTYMRNCVLTSTMGPAIHITME</sequence>
<comment type="function">
    <text evidence="9">Protein L1 is also a translational repressor protein, it controls the translation of the L11 operon by binding to its mRNA.</text>
</comment>
<dbReference type="GO" id="GO:0015934">
    <property type="term" value="C:large ribosomal subunit"/>
    <property type="evidence" value="ECO:0007669"/>
    <property type="project" value="InterPro"/>
</dbReference>
<dbReference type="PANTHER" id="PTHR36427:SF3">
    <property type="entry name" value="LARGE RIBOSOMAL SUBUNIT PROTEIN UL1M"/>
    <property type="match status" value="1"/>
</dbReference>
<dbReference type="Gene3D" id="3.40.50.790">
    <property type="match status" value="1"/>
</dbReference>
<dbReference type="InterPro" id="IPR005878">
    <property type="entry name" value="Ribosom_uL1_bac-type"/>
</dbReference>
<evidence type="ECO:0000256" key="5">
    <source>
        <dbReference type="ARBA" id="ARBA00022884"/>
    </source>
</evidence>
<keyword evidence="7 9" id="KW-0687">Ribonucleoprotein</keyword>
<dbReference type="InterPro" id="IPR023673">
    <property type="entry name" value="Ribosomal_uL1_CS"/>
</dbReference>
<evidence type="ECO:0000256" key="3">
    <source>
        <dbReference type="ARBA" id="ARBA00022730"/>
    </source>
</evidence>
<keyword evidence="6 9" id="KW-0689">Ribosomal protein</keyword>
<dbReference type="GO" id="GO:0006417">
    <property type="term" value="P:regulation of translation"/>
    <property type="evidence" value="ECO:0007669"/>
    <property type="project" value="UniProtKB-KW"/>
</dbReference>
<dbReference type="InterPro" id="IPR002143">
    <property type="entry name" value="Ribosomal_uL1"/>
</dbReference>
<dbReference type="InterPro" id="IPR023674">
    <property type="entry name" value="Ribosomal_uL1-like"/>
</dbReference>
<keyword evidence="4 9" id="KW-0810">Translation regulation</keyword>
<protein>
    <recommendedName>
        <fullName evidence="8 9">Large ribosomal subunit protein uL1</fullName>
    </recommendedName>
</protein>
<gene>
    <name evidence="9" type="primary">rplA</name>
    <name evidence="11" type="ORF">EDX97_05595</name>
</gene>
<evidence type="ECO:0000256" key="2">
    <source>
        <dbReference type="ARBA" id="ARBA00022491"/>
    </source>
</evidence>
<dbReference type="FunFam" id="3.40.50.790:FF:000001">
    <property type="entry name" value="50S ribosomal protein L1"/>
    <property type="match status" value="1"/>
</dbReference>
<dbReference type="CDD" id="cd00403">
    <property type="entry name" value="Ribosomal_L1"/>
    <property type="match status" value="1"/>
</dbReference>
<dbReference type="Proteomes" id="UP000276568">
    <property type="component" value="Unassembled WGS sequence"/>
</dbReference>
<dbReference type="PIRSF" id="PIRSF002155">
    <property type="entry name" value="Ribosomal_L1"/>
    <property type="match status" value="1"/>
</dbReference>